<reference evidence="3 4" key="1">
    <citation type="submission" date="2017-06" db="EMBL/GenBank/DDBJ databases">
        <title>Ant-infecting Ophiocordyceps genomes reveal a high diversity of potential behavioral manipulation genes and a possible major role for enterotoxins.</title>
        <authorList>
            <person name="De Bekker C."/>
            <person name="Evans H.C."/>
            <person name="Brachmann A."/>
            <person name="Hughes D.P."/>
        </authorList>
    </citation>
    <scope>NUCLEOTIDE SEQUENCE [LARGE SCALE GENOMIC DNA]</scope>
    <source>
        <strain evidence="3 4">1348a</strain>
    </source>
</reference>
<dbReference type="InterPro" id="IPR050228">
    <property type="entry name" value="Carboxylesterase_BioH"/>
</dbReference>
<dbReference type="Proteomes" id="UP000224854">
    <property type="component" value="Unassembled WGS sequence"/>
</dbReference>
<dbReference type="OrthoDB" id="9978720at2759"/>
<keyword evidence="4" id="KW-1185">Reference proteome</keyword>
<evidence type="ECO:0000259" key="2">
    <source>
        <dbReference type="Pfam" id="PF12697"/>
    </source>
</evidence>
<dbReference type="PANTHER" id="PTHR43194">
    <property type="entry name" value="HYDROLASE ALPHA/BETA FOLD FAMILY"/>
    <property type="match status" value="1"/>
</dbReference>
<dbReference type="Pfam" id="PF12697">
    <property type="entry name" value="Abhydrolase_6"/>
    <property type="match status" value="1"/>
</dbReference>
<feature type="domain" description="AB hydrolase-1" evidence="2">
    <location>
        <begin position="148"/>
        <end position="449"/>
    </location>
</feature>
<dbReference type="SUPFAM" id="SSF53474">
    <property type="entry name" value="alpha/beta-Hydrolases"/>
    <property type="match status" value="1"/>
</dbReference>
<gene>
    <name evidence="3" type="ORF">CDD82_7453</name>
</gene>
<feature type="region of interest" description="Disordered" evidence="1">
    <location>
        <begin position="1"/>
        <end position="82"/>
    </location>
</feature>
<evidence type="ECO:0000313" key="4">
    <source>
        <dbReference type="Proteomes" id="UP000224854"/>
    </source>
</evidence>
<accession>A0A2C5ZPN9</accession>
<dbReference type="PANTHER" id="PTHR43194:SF4">
    <property type="entry name" value="AB HYDROLASE-1 DOMAIN-CONTAINING PROTEIN"/>
    <property type="match status" value="1"/>
</dbReference>
<dbReference type="InterPro" id="IPR029058">
    <property type="entry name" value="AB_hydrolase_fold"/>
</dbReference>
<sequence length="467" mass="51097">MSSGRFKPGPNVWATDSMEYHIEPNPPSPPGPLVQEMPNQTESKPTLMMHGNMEPHPPLVPEEPRTQDDNSKASEAPAGFEYPNVTGPFSLGDLISFATPTMIPHHATGAAHTRKTFFVNVRLAEHDKIGSMYVESLEPTYKFHAVPVVLVHDDWHTGQVWVTKPDGVPGIASYLLQQGFHVYIVDLPSYGRSPVFATDQALARGSPLSAEMVEERLTAPGRRVRPEWKTAYLHSQWPGTGLRDDAAFEEHYGSLAVPALTKFKRQRLAQNALAGLVDKIGRAAFIGHGSGATMAWLAADARPSLVAAVVALEPSGPPFAAFTPNRLRPSPLERKYGLADAPLTFDPPIASSPAANEFALDVELRPAMGSRRVCMLQSGDSPRRLVHLGKMSHAVFTGEASMHSQYDWATVEFMKQAGLTVFHFALRDLGVHGNGHLMMLEENSDVIAQLIGTWVTLNVKQEWLCAV</sequence>
<protein>
    <recommendedName>
        <fullName evidence="2">AB hydrolase-1 domain-containing protein</fullName>
    </recommendedName>
</protein>
<organism evidence="3 4">
    <name type="scientific">Ophiocordyceps australis</name>
    <dbReference type="NCBI Taxonomy" id="1399860"/>
    <lineage>
        <taxon>Eukaryota</taxon>
        <taxon>Fungi</taxon>
        <taxon>Dikarya</taxon>
        <taxon>Ascomycota</taxon>
        <taxon>Pezizomycotina</taxon>
        <taxon>Sordariomycetes</taxon>
        <taxon>Hypocreomycetidae</taxon>
        <taxon>Hypocreales</taxon>
        <taxon>Ophiocordycipitaceae</taxon>
        <taxon>Ophiocordyceps</taxon>
    </lineage>
</organism>
<proteinExistence type="predicted"/>
<dbReference type="EMBL" id="NJEU01000087">
    <property type="protein sequence ID" value="PHH81966.1"/>
    <property type="molecule type" value="Genomic_DNA"/>
</dbReference>
<dbReference type="AlphaFoldDB" id="A0A2C5ZPN9"/>
<evidence type="ECO:0000313" key="3">
    <source>
        <dbReference type="EMBL" id="PHH81966.1"/>
    </source>
</evidence>
<feature type="compositionally biased region" description="Basic and acidic residues" evidence="1">
    <location>
        <begin position="62"/>
        <end position="72"/>
    </location>
</feature>
<evidence type="ECO:0000256" key="1">
    <source>
        <dbReference type="SAM" id="MobiDB-lite"/>
    </source>
</evidence>
<name>A0A2C5ZPN9_9HYPO</name>
<dbReference type="InterPro" id="IPR000073">
    <property type="entry name" value="AB_hydrolase_1"/>
</dbReference>
<comment type="caution">
    <text evidence="3">The sequence shown here is derived from an EMBL/GenBank/DDBJ whole genome shotgun (WGS) entry which is preliminary data.</text>
</comment>
<dbReference type="Gene3D" id="3.40.50.1820">
    <property type="entry name" value="alpha/beta hydrolase"/>
    <property type="match status" value="1"/>
</dbReference>